<dbReference type="OrthoDB" id="9757546at2"/>
<evidence type="ECO:0000256" key="2">
    <source>
        <dbReference type="ARBA" id="ARBA00023002"/>
    </source>
</evidence>
<dbReference type="Pfam" id="PF07732">
    <property type="entry name" value="Cu-oxidase_3"/>
    <property type="match status" value="1"/>
</dbReference>
<dbReference type="InterPro" id="IPR011706">
    <property type="entry name" value="Cu-oxidase_C"/>
</dbReference>
<dbReference type="InterPro" id="IPR001117">
    <property type="entry name" value="Cu-oxidase_2nd"/>
</dbReference>
<dbReference type="Pfam" id="PF07731">
    <property type="entry name" value="Cu-oxidase_2"/>
    <property type="match status" value="1"/>
</dbReference>
<dbReference type="RefSeq" id="WP_111228768.1">
    <property type="nucleotide sequence ID" value="NZ_NBIU01000001.1"/>
</dbReference>
<keyword evidence="7" id="KW-1185">Reference proteome</keyword>
<evidence type="ECO:0000256" key="1">
    <source>
        <dbReference type="ARBA" id="ARBA00022723"/>
    </source>
</evidence>
<comment type="caution">
    <text evidence="6">The sequence shown here is derived from an EMBL/GenBank/DDBJ whole genome shotgun (WGS) entry which is preliminary data.</text>
</comment>
<dbReference type="Proteomes" id="UP000249746">
    <property type="component" value="Unassembled WGS sequence"/>
</dbReference>
<reference evidence="6 7" key="1">
    <citation type="submission" date="2017-03" db="EMBL/GenBank/DDBJ databases">
        <title>Genomic and clinical evidence uncovers the enterohepatic species Helicobacter valdiviensis as a potential human intestinal pathogen.</title>
        <authorList>
            <person name="Fresia P."/>
            <person name="Jara R."/>
            <person name="Sierra R."/>
            <person name="Ferres I."/>
            <person name="Greif G."/>
            <person name="Iraola G."/>
            <person name="Collado L."/>
        </authorList>
    </citation>
    <scope>NUCLEOTIDE SEQUENCE [LARGE SCALE GENOMIC DNA]</scope>
    <source>
        <strain evidence="6 7">WBE14</strain>
    </source>
</reference>
<feature type="domain" description="Plastocyanin-like" evidence="3">
    <location>
        <begin position="221"/>
        <end position="334"/>
    </location>
</feature>
<dbReference type="InterPro" id="IPR011707">
    <property type="entry name" value="Cu-oxidase-like_N"/>
</dbReference>
<evidence type="ECO:0000259" key="4">
    <source>
        <dbReference type="Pfam" id="PF07731"/>
    </source>
</evidence>
<dbReference type="Gene3D" id="2.60.40.420">
    <property type="entry name" value="Cupredoxins - blue copper proteins"/>
    <property type="match status" value="3"/>
</dbReference>
<dbReference type="PANTHER" id="PTHR11709:SF2">
    <property type="entry name" value="MULTICOPPER OXIDASE LPR1"/>
    <property type="match status" value="1"/>
</dbReference>
<evidence type="ECO:0000313" key="6">
    <source>
        <dbReference type="EMBL" id="PZT49018.1"/>
    </source>
</evidence>
<feature type="domain" description="Plastocyanin-like" evidence="5">
    <location>
        <begin position="98"/>
        <end position="211"/>
    </location>
</feature>
<dbReference type="EMBL" id="NBIU01000001">
    <property type="protein sequence ID" value="PZT49018.1"/>
    <property type="molecule type" value="Genomic_DNA"/>
</dbReference>
<evidence type="ECO:0000259" key="3">
    <source>
        <dbReference type="Pfam" id="PF00394"/>
    </source>
</evidence>
<dbReference type="InterPro" id="IPR045087">
    <property type="entry name" value="Cu-oxidase_fam"/>
</dbReference>
<dbReference type="SUPFAM" id="SSF49503">
    <property type="entry name" value="Cupredoxins"/>
    <property type="match status" value="3"/>
</dbReference>
<keyword evidence="2" id="KW-0560">Oxidoreductase</keyword>
<dbReference type="Pfam" id="PF00394">
    <property type="entry name" value="Cu-oxidase"/>
    <property type="match status" value="1"/>
</dbReference>
<evidence type="ECO:0000313" key="7">
    <source>
        <dbReference type="Proteomes" id="UP000249746"/>
    </source>
</evidence>
<gene>
    <name evidence="6" type="ORF">B6S12_00010</name>
</gene>
<evidence type="ECO:0000259" key="5">
    <source>
        <dbReference type="Pfam" id="PF07732"/>
    </source>
</evidence>
<dbReference type="PANTHER" id="PTHR11709">
    <property type="entry name" value="MULTI-COPPER OXIDASE"/>
    <property type="match status" value="1"/>
</dbReference>
<dbReference type="GO" id="GO:0005507">
    <property type="term" value="F:copper ion binding"/>
    <property type="evidence" value="ECO:0007669"/>
    <property type="project" value="InterPro"/>
</dbReference>
<name>A0A2W6N014_9HELI</name>
<proteinExistence type="predicted"/>
<dbReference type="CDD" id="cd13881">
    <property type="entry name" value="CuRO_2_McoC_like"/>
    <property type="match status" value="1"/>
</dbReference>
<dbReference type="AlphaFoldDB" id="A0A2W6N014"/>
<feature type="domain" description="Plastocyanin-like" evidence="4">
    <location>
        <begin position="404"/>
        <end position="517"/>
    </location>
</feature>
<sequence>MNRRQFLQFNALGLAAISSTYAMDHSKHTMMHNSHTNHHNMSNHTNIDTSFITLEDINLPLLDSSKFPQNKALKPLPLLKNTSKEKNTFQATLSIDEVELNIIDEKKTRVYAYNHSIPAPKIEVYEGDFVEIKVQNNLKEPTTIHWHGLPVPPEQDGNPHDPILAGEERIYSFKLPLNSAGTYWYHPHPHYITGKQVYMGLAGVFVVKSKNDALSHLKEQDWVISDIKLDKSAQIPANNLIDWLNGREGNTLLINGEHKPQITIDKAQRIRIYNFCSARYLNLKIENAEFILVGTDGGLIEKPVVLKELFLAPAMRAEVIIKPSKIGDFKLISTYYDRDKMMVQEEKLDTLLATLDIKNIQQEIPNSLRKLEDLGQPVAFKEVVMSEDHSKMHGIGKKSNKEIKNALASMFLLNGEIFSMDKAQLTSKLGEVEIWKITNKSHMDHPFHIHGTQFEVLNSTFKGKKTKAPFRALRDTINVRPNETLELKMKQDFKGLRMYHCHILEHEDLGMMATLKVE</sequence>
<dbReference type="PROSITE" id="PS00080">
    <property type="entry name" value="MULTICOPPER_OXIDASE2"/>
    <property type="match status" value="1"/>
</dbReference>
<keyword evidence="1" id="KW-0479">Metal-binding</keyword>
<accession>A0A2W6N014</accession>
<organism evidence="6 7">
    <name type="scientific">Helicobacter valdiviensis</name>
    <dbReference type="NCBI Taxonomy" id="1458358"/>
    <lineage>
        <taxon>Bacteria</taxon>
        <taxon>Pseudomonadati</taxon>
        <taxon>Campylobacterota</taxon>
        <taxon>Epsilonproteobacteria</taxon>
        <taxon>Campylobacterales</taxon>
        <taxon>Helicobacteraceae</taxon>
        <taxon>Helicobacter</taxon>
    </lineage>
</organism>
<dbReference type="GO" id="GO:0016491">
    <property type="term" value="F:oxidoreductase activity"/>
    <property type="evidence" value="ECO:0007669"/>
    <property type="project" value="UniProtKB-KW"/>
</dbReference>
<dbReference type="InterPro" id="IPR008972">
    <property type="entry name" value="Cupredoxin"/>
</dbReference>
<dbReference type="InterPro" id="IPR002355">
    <property type="entry name" value="Cu_oxidase_Cu_BS"/>
</dbReference>
<protein>
    <submittedName>
        <fullName evidence="6">Bilirubin oxidase</fullName>
    </submittedName>
</protein>